<gene>
    <name evidence="3" type="ORF">DMN91_003842</name>
    <name evidence="2" type="ORF">X777_07786</name>
</gene>
<name>A0A026X027_OOCBI</name>
<dbReference type="Proteomes" id="UP000279307">
    <property type="component" value="Chromosome 4"/>
</dbReference>
<dbReference type="Proteomes" id="UP000053097">
    <property type="component" value="Unassembled WGS sequence"/>
</dbReference>
<keyword evidence="4" id="KW-1185">Reference proteome</keyword>
<dbReference type="EMBL" id="QOIP01000004">
    <property type="protein sequence ID" value="RLU23636.1"/>
    <property type="molecule type" value="Genomic_DNA"/>
</dbReference>
<organism evidence="2 4">
    <name type="scientific">Ooceraea biroi</name>
    <name type="common">Clonal raider ant</name>
    <name type="synonym">Cerapachys biroi</name>
    <dbReference type="NCBI Taxonomy" id="2015173"/>
    <lineage>
        <taxon>Eukaryota</taxon>
        <taxon>Metazoa</taxon>
        <taxon>Ecdysozoa</taxon>
        <taxon>Arthropoda</taxon>
        <taxon>Hexapoda</taxon>
        <taxon>Insecta</taxon>
        <taxon>Pterygota</taxon>
        <taxon>Neoptera</taxon>
        <taxon>Endopterygota</taxon>
        <taxon>Hymenoptera</taxon>
        <taxon>Apocrita</taxon>
        <taxon>Aculeata</taxon>
        <taxon>Formicoidea</taxon>
        <taxon>Formicidae</taxon>
        <taxon>Dorylinae</taxon>
        <taxon>Ooceraea</taxon>
    </lineage>
</organism>
<dbReference type="STRING" id="2015173.A0A026X027"/>
<proteinExistence type="inferred from homology"/>
<evidence type="ECO:0000313" key="5">
    <source>
        <dbReference type="Proteomes" id="UP000279307"/>
    </source>
</evidence>
<reference evidence="3 5" key="2">
    <citation type="journal article" date="2018" name="Genome Res.">
        <title>The genomic architecture and molecular evolution of ant odorant receptors.</title>
        <authorList>
            <person name="McKenzie S.K."/>
            <person name="Kronauer D.J.C."/>
        </authorList>
    </citation>
    <scope>NUCLEOTIDE SEQUENCE [LARGE SCALE GENOMIC DNA]</scope>
    <source>
        <strain evidence="3">Clonal line C1</strain>
    </source>
</reference>
<dbReference type="PANTHER" id="PTHR21096:SF0">
    <property type="entry name" value="PROTEIN FAM136A"/>
    <property type="match status" value="1"/>
</dbReference>
<accession>A0A026X027</accession>
<evidence type="ECO:0000313" key="2">
    <source>
        <dbReference type="EMBL" id="EZA61453.1"/>
    </source>
</evidence>
<comment type="similarity">
    <text evidence="1">Belongs to the FAM136 family.</text>
</comment>
<dbReference type="AlphaFoldDB" id="A0A026X027"/>
<reference evidence="3" key="3">
    <citation type="submission" date="2018-07" db="EMBL/GenBank/DDBJ databases">
        <authorList>
            <person name="Mckenzie S.K."/>
            <person name="Kronauer D.J.C."/>
        </authorList>
    </citation>
    <scope>NUCLEOTIDE SEQUENCE</scope>
    <source>
        <strain evidence="3">Clonal line C1</strain>
    </source>
</reference>
<dbReference type="GO" id="GO:0005737">
    <property type="term" value="C:cytoplasm"/>
    <property type="evidence" value="ECO:0007669"/>
    <property type="project" value="TreeGrafter"/>
</dbReference>
<evidence type="ECO:0000256" key="1">
    <source>
        <dbReference type="ARBA" id="ARBA00009952"/>
    </source>
</evidence>
<evidence type="ECO:0000313" key="3">
    <source>
        <dbReference type="EMBL" id="RLU23636.1"/>
    </source>
</evidence>
<evidence type="ECO:0000313" key="4">
    <source>
        <dbReference type="Proteomes" id="UP000053097"/>
    </source>
</evidence>
<evidence type="ECO:0008006" key="6">
    <source>
        <dbReference type="Google" id="ProtNLM"/>
    </source>
</evidence>
<dbReference type="EMBL" id="KK107054">
    <property type="protein sequence ID" value="EZA61453.1"/>
    <property type="molecule type" value="Genomic_DNA"/>
</dbReference>
<sequence>MEQQRKRVEEHMTKMVEEIDRTYLRKMQKDMHKCAAQCCENETYTVQKVHSCIENCSTALNKAQEYVQGEFERVQNRLQRCVMECNDSIKDKLGPNPTQTEVDRYSEEFEKCAIKCVDTYCDLLPSLEKTMKKVLSKKEFV</sequence>
<dbReference type="PANTHER" id="PTHR21096">
    <property type="entry name" value="PROTEIN FAM136A"/>
    <property type="match status" value="1"/>
</dbReference>
<dbReference type="Pfam" id="PF05811">
    <property type="entry name" value="DUF842"/>
    <property type="match status" value="1"/>
</dbReference>
<reference evidence="2 4" key="1">
    <citation type="journal article" date="2014" name="Curr. Biol.">
        <title>The genome of the clonal raider ant Cerapachys biroi.</title>
        <authorList>
            <person name="Oxley P.R."/>
            <person name="Ji L."/>
            <person name="Fetter-Pruneda I."/>
            <person name="McKenzie S.K."/>
            <person name="Li C."/>
            <person name="Hu H."/>
            <person name="Zhang G."/>
            <person name="Kronauer D.J."/>
        </authorList>
    </citation>
    <scope>NUCLEOTIDE SEQUENCE [LARGE SCALE GENOMIC DNA]</scope>
</reference>
<dbReference type="OrthoDB" id="9975421at2759"/>
<dbReference type="OMA" id="QADMHRC"/>
<protein>
    <recommendedName>
        <fullName evidence="6">Protein FAM136A</fullName>
    </recommendedName>
</protein>
<dbReference type="InterPro" id="IPR008560">
    <property type="entry name" value="DUF842_euk"/>
</dbReference>